<evidence type="ECO:0000259" key="3">
    <source>
        <dbReference type="Pfam" id="PF05065"/>
    </source>
</evidence>
<sequence length="403" mass="43671">MPDLKDDNVEQLATELKKATDHVKALGEELTGKMAGGEKRLDDLKGQVDEALTAMNEAKSRLDDIEQKMSRRGPQHTQEKSAVEQLMETESFKEFVQNPRAGKSVQIAVKAAATITSAMTNTAGSAGVLVPEQRLPGIIATPDQRLTMRDLIAKGTTSSNAITYIKETGFTNGAAYQANEGDKKAQSDVKFEEVSLGVKTIAHYMKASRQILDDAAMLQSYIDGRLMYGLKLFEDRQLLNGTGSSGTLHGILPQATAFADPTAKTEYTIIDQLRLAQLQVLLAEYPASGYVLNPIDWTKIELEKDGIGRHIIGDPQGTAQPTLWGLPVVQTQAIAVGTFLTGAFSLGAQVFDRQSATLAIATENEDDFVRNLVTILCEERLALAVYRPEAFVKGTLAAKVKAA</sequence>
<protein>
    <submittedName>
        <fullName evidence="4">Capsid protein</fullName>
    </submittedName>
</protein>
<dbReference type="InterPro" id="IPR054612">
    <property type="entry name" value="Phage_capsid-like_C"/>
</dbReference>
<gene>
    <name evidence="4" type="ORF">JP32_01940</name>
</gene>
<reference evidence="4 5" key="1">
    <citation type="submission" date="2014-08" db="EMBL/GenBank/DDBJ databases">
        <title>Chaperone-usher fimbriae in a diverse selection of Gallibacterium genomes.</title>
        <authorList>
            <person name="Kudirkiene E."/>
            <person name="Bager R.J."/>
            <person name="Johnson T.J."/>
            <person name="Bojesen A.M."/>
        </authorList>
    </citation>
    <scope>NUCLEOTIDE SEQUENCE [LARGE SCALE GENOMIC DNA]</scope>
    <source>
        <strain evidence="4 5">20558/3kl.</strain>
    </source>
</reference>
<feature type="coiled-coil region" evidence="2">
    <location>
        <begin position="9"/>
        <end position="68"/>
    </location>
</feature>
<dbReference type="InterPro" id="IPR024455">
    <property type="entry name" value="Phage_capsid"/>
</dbReference>
<evidence type="ECO:0000313" key="4">
    <source>
        <dbReference type="EMBL" id="KGQ33949.1"/>
    </source>
</evidence>
<proteinExistence type="predicted"/>
<dbReference type="SUPFAM" id="SSF56563">
    <property type="entry name" value="Major capsid protein gp5"/>
    <property type="match status" value="1"/>
</dbReference>
<keyword evidence="2" id="KW-0175">Coiled coil</keyword>
<feature type="domain" description="Phage capsid-like C-terminal" evidence="3">
    <location>
        <begin position="127"/>
        <end position="395"/>
    </location>
</feature>
<dbReference type="EMBL" id="JPXS01000011">
    <property type="protein sequence ID" value="KGQ33949.1"/>
    <property type="molecule type" value="Genomic_DNA"/>
</dbReference>
<evidence type="ECO:0000313" key="5">
    <source>
        <dbReference type="Proteomes" id="UP000030526"/>
    </source>
</evidence>
<comment type="subcellular location">
    <subcellularLocation>
        <location evidence="1">Virion</location>
    </subcellularLocation>
</comment>
<evidence type="ECO:0000256" key="1">
    <source>
        <dbReference type="ARBA" id="ARBA00004328"/>
    </source>
</evidence>
<organism evidence="4 5">
    <name type="scientific">Gallibacterium anatis</name>
    <dbReference type="NCBI Taxonomy" id="750"/>
    <lineage>
        <taxon>Bacteria</taxon>
        <taxon>Pseudomonadati</taxon>
        <taxon>Pseudomonadota</taxon>
        <taxon>Gammaproteobacteria</taxon>
        <taxon>Pasteurellales</taxon>
        <taxon>Pasteurellaceae</taxon>
        <taxon>Gallibacterium</taxon>
    </lineage>
</organism>
<dbReference type="Gene3D" id="3.30.2400.10">
    <property type="entry name" value="Major capsid protein gp5"/>
    <property type="match status" value="1"/>
</dbReference>
<dbReference type="RefSeq" id="WP_039081839.1">
    <property type="nucleotide sequence ID" value="NZ_JPXR01000032.1"/>
</dbReference>
<dbReference type="Gene3D" id="3.30.2320.10">
    <property type="entry name" value="hypothetical protein PF0899 domain"/>
    <property type="match status" value="1"/>
</dbReference>
<comment type="caution">
    <text evidence="4">The sequence shown here is derived from an EMBL/GenBank/DDBJ whole genome shotgun (WGS) entry which is preliminary data.</text>
</comment>
<name>A0A0A2Y949_9PAST</name>
<dbReference type="Pfam" id="PF05065">
    <property type="entry name" value="Phage_capsid"/>
    <property type="match status" value="1"/>
</dbReference>
<dbReference type="NCBIfam" id="TIGR01554">
    <property type="entry name" value="major_cap_HK97"/>
    <property type="match status" value="1"/>
</dbReference>
<evidence type="ECO:0000256" key="2">
    <source>
        <dbReference type="SAM" id="Coils"/>
    </source>
</evidence>
<accession>A0A0A2Y949</accession>
<dbReference type="Proteomes" id="UP000030526">
    <property type="component" value="Unassembled WGS sequence"/>
</dbReference>
<dbReference type="AlphaFoldDB" id="A0A0A2Y949"/>